<proteinExistence type="predicted"/>
<feature type="domain" description="NIF system FeS cluster assembly NifU C-terminal" evidence="1">
    <location>
        <begin position="5"/>
        <end position="71"/>
    </location>
</feature>
<dbReference type="SUPFAM" id="SSF117916">
    <property type="entry name" value="Fe-S cluster assembly (FSCA) domain-like"/>
    <property type="match status" value="1"/>
</dbReference>
<evidence type="ECO:0000259" key="1">
    <source>
        <dbReference type="Pfam" id="PF01106"/>
    </source>
</evidence>
<dbReference type="AlphaFoldDB" id="A0A3B0V159"/>
<evidence type="ECO:0000313" key="2">
    <source>
        <dbReference type="EMBL" id="VAW36771.1"/>
    </source>
</evidence>
<dbReference type="GO" id="GO:0005506">
    <property type="term" value="F:iron ion binding"/>
    <property type="evidence" value="ECO:0007669"/>
    <property type="project" value="InterPro"/>
</dbReference>
<dbReference type="Pfam" id="PF01106">
    <property type="entry name" value="NifU"/>
    <property type="match status" value="1"/>
</dbReference>
<dbReference type="EMBL" id="UOEX01000184">
    <property type="protein sequence ID" value="VAW36771.1"/>
    <property type="molecule type" value="Genomic_DNA"/>
</dbReference>
<accession>A0A3B0V159</accession>
<reference evidence="2" key="1">
    <citation type="submission" date="2018-06" db="EMBL/GenBank/DDBJ databases">
        <authorList>
            <person name="Zhirakovskaya E."/>
        </authorList>
    </citation>
    <scope>NUCLEOTIDE SEQUENCE</scope>
</reference>
<organism evidence="2">
    <name type="scientific">hydrothermal vent metagenome</name>
    <dbReference type="NCBI Taxonomy" id="652676"/>
    <lineage>
        <taxon>unclassified sequences</taxon>
        <taxon>metagenomes</taxon>
        <taxon>ecological metagenomes</taxon>
    </lineage>
</organism>
<dbReference type="InterPro" id="IPR001075">
    <property type="entry name" value="NIF_FeS_clus_asmbl_NifU_C"/>
</dbReference>
<dbReference type="PANTHER" id="PTHR11178">
    <property type="entry name" value="IRON-SULFUR CLUSTER SCAFFOLD PROTEIN NFU-RELATED"/>
    <property type="match status" value="1"/>
</dbReference>
<gene>
    <name evidence="2" type="ORF">MNBD_DELTA03-906</name>
</gene>
<protein>
    <recommendedName>
        <fullName evidence="1">NIF system FeS cluster assembly NifU C-terminal domain-containing protein</fullName>
    </recommendedName>
</protein>
<name>A0A3B0V159_9ZZZZ</name>
<dbReference type="InterPro" id="IPR034904">
    <property type="entry name" value="FSCA_dom_sf"/>
</dbReference>
<dbReference type="GO" id="GO:0051536">
    <property type="term" value="F:iron-sulfur cluster binding"/>
    <property type="evidence" value="ECO:0007669"/>
    <property type="project" value="InterPro"/>
</dbReference>
<dbReference type="GO" id="GO:0016226">
    <property type="term" value="P:iron-sulfur cluster assembly"/>
    <property type="evidence" value="ECO:0007669"/>
    <property type="project" value="InterPro"/>
</dbReference>
<sequence length="73" mass="7854">MREKVQSALNKIRPTLQNDGGDVVLIDVSNDGIVKVQLTGACDGCPMSQATLKNGIEKFLKSEVPEVKRVEAA</sequence>
<dbReference type="Gene3D" id="3.30.300.130">
    <property type="entry name" value="Fe-S cluster assembly (FSCA)"/>
    <property type="match status" value="1"/>
</dbReference>